<organism evidence="2 3">
    <name type="scientific">Ancylobacter crimeensis</name>
    <dbReference type="NCBI Taxonomy" id="2579147"/>
    <lineage>
        <taxon>Bacteria</taxon>
        <taxon>Pseudomonadati</taxon>
        <taxon>Pseudomonadota</taxon>
        <taxon>Alphaproteobacteria</taxon>
        <taxon>Hyphomicrobiales</taxon>
        <taxon>Xanthobacteraceae</taxon>
        <taxon>Ancylobacter</taxon>
    </lineage>
</organism>
<feature type="transmembrane region" description="Helical" evidence="1">
    <location>
        <begin position="63"/>
        <end position="84"/>
    </location>
</feature>
<keyword evidence="1" id="KW-0472">Membrane</keyword>
<sequence length="173" mass="19624">MTSPKRTPLIRLLLLPLQLLFGAFILLDDLARPVYRPILAYVASLGLVKRFEAFVAARGRYTVLLLLAVPFAIVEPAKVIALIHMAEGHVWGGIVELAMAYLLSFIVVERILHAGRPQLMSFPWFAWGMNLMESVRRAITDWVTGTRLWQAIMQMRERLRRMIGRSAGAGRNR</sequence>
<dbReference type="EMBL" id="JALKCH010000007">
    <property type="protein sequence ID" value="MCK0197725.1"/>
    <property type="molecule type" value="Genomic_DNA"/>
</dbReference>
<dbReference type="Proteomes" id="UP001203284">
    <property type="component" value="Unassembled WGS sequence"/>
</dbReference>
<keyword evidence="3" id="KW-1185">Reference proteome</keyword>
<keyword evidence="1" id="KW-0812">Transmembrane</keyword>
<protein>
    <submittedName>
        <fullName evidence="2">Uncharacterized protein</fullName>
    </submittedName>
</protein>
<evidence type="ECO:0000256" key="1">
    <source>
        <dbReference type="SAM" id="Phobius"/>
    </source>
</evidence>
<dbReference type="RefSeq" id="WP_247029618.1">
    <property type="nucleotide sequence ID" value="NZ_JALKCH010000007.1"/>
</dbReference>
<feature type="transmembrane region" description="Helical" evidence="1">
    <location>
        <begin position="9"/>
        <end position="27"/>
    </location>
</feature>
<reference evidence="2 3" key="1">
    <citation type="submission" date="2022-04" db="EMBL/GenBank/DDBJ databases">
        <authorList>
            <person name="Grouzdev D.S."/>
            <person name="Pantiukh K.S."/>
            <person name="Krutkina M.S."/>
        </authorList>
    </citation>
    <scope>NUCLEOTIDE SEQUENCE [LARGE SCALE GENOMIC DNA]</scope>
    <source>
        <strain evidence="2 3">6x-1</strain>
    </source>
</reference>
<accession>A0ABT0DCP2</accession>
<evidence type="ECO:0000313" key="2">
    <source>
        <dbReference type="EMBL" id="MCK0197725.1"/>
    </source>
</evidence>
<gene>
    <name evidence="2" type="ORF">MWN34_12460</name>
</gene>
<proteinExistence type="predicted"/>
<comment type="caution">
    <text evidence="2">The sequence shown here is derived from an EMBL/GenBank/DDBJ whole genome shotgun (WGS) entry which is preliminary data.</text>
</comment>
<keyword evidence="1" id="KW-1133">Transmembrane helix</keyword>
<evidence type="ECO:0000313" key="3">
    <source>
        <dbReference type="Proteomes" id="UP001203284"/>
    </source>
</evidence>
<feature type="transmembrane region" description="Helical" evidence="1">
    <location>
        <begin position="90"/>
        <end position="112"/>
    </location>
</feature>
<name>A0ABT0DCP2_9HYPH</name>